<evidence type="ECO:0000256" key="3">
    <source>
        <dbReference type="ARBA" id="ARBA00022729"/>
    </source>
</evidence>
<proteinExistence type="inferred from homology"/>
<reference evidence="8" key="1">
    <citation type="submission" date="2015-08" db="EMBL/GenBank/DDBJ databases">
        <title>Vibrio galatheae sp. nov., a novel member of the Vibrionaceae family isolated from the Solomon Islands.</title>
        <authorList>
            <person name="Giubergia S."/>
            <person name="Machado H."/>
            <person name="Mateiu R.V."/>
            <person name="Gram L."/>
        </authorList>
    </citation>
    <scope>NUCLEOTIDE SEQUENCE [LARGE SCALE GENOMIC DNA]</scope>
    <source>
        <strain evidence="8">DSM 19584</strain>
    </source>
</reference>
<organism evidence="7 8">
    <name type="scientific">Vibrio nereis</name>
    <dbReference type="NCBI Taxonomy" id="693"/>
    <lineage>
        <taxon>Bacteria</taxon>
        <taxon>Pseudomonadati</taxon>
        <taxon>Pseudomonadota</taxon>
        <taxon>Gammaproteobacteria</taxon>
        <taxon>Vibrionales</taxon>
        <taxon>Vibrionaceae</taxon>
        <taxon>Vibrio</taxon>
    </lineage>
</organism>
<name>A0A0M0HRY0_VIBNE</name>
<dbReference type="STRING" id="693.AKJ17_03915"/>
<dbReference type="PANTHER" id="PTHR35936:SF17">
    <property type="entry name" value="ARGININE-BINDING EXTRACELLULAR PROTEIN ARTP"/>
    <property type="match status" value="1"/>
</dbReference>
<dbReference type="AlphaFoldDB" id="A0A0M0HRY0"/>
<evidence type="ECO:0000313" key="8">
    <source>
        <dbReference type="Proteomes" id="UP000037515"/>
    </source>
</evidence>
<dbReference type="Pfam" id="PF00497">
    <property type="entry name" value="SBP_bac_3"/>
    <property type="match status" value="1"/>
</dbReference>
<dbReference type="PATRIC" id="fig|693.5.peg.790"/>
<dbReference type="Proteomes" id="UP000037515">
    <property type="component" value="Unassembled WGS sequence"/>
</dbReference>
<dbReference type="EMBL" id="LHPJ01000004">
    <property type="protein sequence ID" value="KOO04821.1"/>
    <property type="molecule type" value="Genomic_DNA"/>
</dbReference>
<feature type="domain" description="Solute-binding protein family 3/N-terminal" evidence="6">
    <location>
        <begin position="25"/>
        <end position="252"/>
    </location>
</feature>
<evidence type="ECO:0000256" key="4">
    <source>
        <dbReference type="RuleBase" id="RU003744"/>
    </source>
</evidence>
<dbReference type="SUPFAM" id="SSF53850">
    <property type="entry name" value="Periplasmic binding protein-like II"/>
    <property type="match status" value="1"/>
</dbReference>
<comment type="similarity">
    <text evidence="2 4">Belongs to the bacterial solute-binding protein 3 family.</text>
</comment>
<accession>A0A0M0HRY0</accession>
<keyword evidence="8" id="KW-1185">Reference proteome</keyword>
<dbReference type="PROSITE" id="PS01039">
    <property type="entry name" value="SBP_BACTERIAL_3"/>
    <property type="match status" value="1"/>
</dbReference>
<sequence>MKKILFTLLVCLGLTSNAMAKEWKTVRFMVEGAYPPFNWTSEDGELVGFDVDLANALCEELQVKCVIGKQDWDGIIPALLARKSDAIIAAMTITPAREKKVAFTEPYALVPQRFVMSKDREIDPSEAGMDGIVVGVQRATVGDQYLSHAYPDIELRRYNTFDEAFTDLINGRLDTVFGGAIGLRSGFLDTDQGKDFHFTGPAYSEPKWFGKGVGIAVRKQDKDLQALLNKGLAALIANGKHKSIASKYFPYDIYNVESM</sequence>
<dbReference type="Gene3D" id="3.40.190.10">
    <property type="entry name" value="Periplasmic binding protein-like II"/>
    <property type="match status" value="2"/>
</dbReference>
<feature type="signal peptide" evidence="5">
    <location>
        <begin position="1"/>
        <end position="20"/>
    </location>
</feature>
<evidence type="ECO:0000313" key="7">
    <source>
        <dbReference type="EMBL" id="KOO04821.1"/>
    </source>
</evidence>
<keyword evidence="3 5" id="KW-0732">Signal</keyword>
<protein>
    <submittedName>
        <fullName evidence="7">Nickel transporter</fullName>
    </submittedName>
</protein>
<comment type="caution">
    <text evidence="7">The sequence shown here is derived from an EMBL/GenBank/DDBJ whole genome shotgun (WGS) entry which is preliminary data.</text>
</comment>
<evidence type="ECO:0000256" key="1">
    <source>
        <dbReference type="ARBA" id="ARBA00004196"/>
    </source>
</evidence>
<dbReference type="RefSeq" id="WP_053394479.1">
    <property type="nucleotide sequence ID" value="NZ_LHPJ01000004.1"/>
</dbReference>
<evidence type="ECO:0000259" key="6">
    <source>
        <dbReference type="SMART" id="SM00062"/>
    </source>
</evidence>
<dbReference type="OrthoDB" id="9768183at2"/>
<evidence type="ECO:0000256" key="2">
    <source>
        <dbReference type="ARBA" id="ARBA00010333"/>
    </source>
</evidence>
<dbReference type="GO" id="GO:0030313">
    <property type="term" value="C:cell envelope"/>
    <property type="evidence" value="ECO:0007669"/>
    <property type="project" value="UniProtKB-SubCell"/>
</dbReference>
<evidence type="ECO:0000256" key="5">
    <source>
        <dbReference type="SAM" id="SignalP"/>
    </source>
</evidence>
<dbReference type="InterPro" id="IPR018313">
    <property type="entry name" value="SBP_3_CS"/>
</dbReference>
<dbReference type="InterPro" id="IPR001638">
    <property type="entry name" value="Solute-binding_3/MltF_N"/>
</dbReference>
<comment type="subcellular location">
    <subcellularLocation>
        <location evidence="1">Cell envelope</location>
    </subcellularLocation>
</comment>
<dbReference type="SMART" id="SM00062">
    <property type="entry name" value="PBPb"/>
    <property type="match status" value="1"/>
</dbReference>
<gene>
    <name evidence="7" type="ORF">AKJ17_03915</name>
</gene>
<feature type="chain" id="PRO_5005600169" evidence="5">
    <location>
        <begin position="21"/>
        <end position="259"/>
    </location>
</feature>
<dbReference type="PANTHER" id="PTHR35936">
    <property type="entry name" value="MEMBRANE-BOUND LYTIC MUREIN TRANSGLYCOSYLASE F"/>
    <property type="match status" value="1"/>
</dbReference>